<evidence type="ECO:0000313" key="12">
    <source>
        <dbReference type="EMBL" id="ELR13631.1"/>
    </source>
</evidence>
<dbReference type="RefSeq" id="XP_004335644.1">
    <property type="nucleotide sequence ID" value="XM_004335596.1"/>
</dbReference>
<evidence type="ECO:0000256" key="10">
    <source>
        <dbReference type="SAM" id="MobiDB-lite"/>
    </source>
</evidence>
<dbReference type="GO" id="GO:0008353">
    <property type="term" value="F:RNA polymerase II CTD heptapeptide repeat kinase activity"/>
    <property type="evidence" value="ECO:0007669"/>
    <property type="project" value="UniProtKB-EC"/>
</dbReference>
<dbReference type="EMBL" id="KB008087">
    <property type="protein sequence ID" value="ELR13631.1"/>
    <property type="molecule type" value="Genomic_DNA"/>
</dbReference>
<dbReference type="GO" id="GO:0000307">
    <property type="term" value="C:cyclin-dependent protein kinase holoenzyme complex"/>
    <property type="evidence" value="ECO:0007669"/>
    <property type="project" value="TreeGrafter"/>
</dbReference>
<evidence type="ECO:0000256" key="4">
    <source>
        <dbReference type="ARBA" id="ARBA00022679"/>
    </source>
</evidence>
<evidence type="ECO:0000256" key="2">
    <source>
        <dbReference type="ARBA" id="ARBA00012409"/>
    </source>
</evidence>
<dbReference type="Pfam" id="PF00069">
    <property type="entry name" value="Pkinase"/>
    <property type="match status" value="1"/>
</dbReference>
<keyword evidence="6 12" id="KW-0418">Kinase</keyword>
<evidence type="ECO:0000256" key="8">
    <source>
        <dbReference type="ARBA" id="ARBA00049280"/>
    </source>
</evidence>
<keyword evidence="5 9" id="KW-0547">Nucleotide-binding</keyword>
<feature type="compositionally biased region" description="Basic residues" evidence="10">
    <location>
        <begin position="543"/>
        <end position="555"/>
    </location>
</feature>
<evidence type="ECO:0000256" key="6">
    <source>
        <dbReference type="ARBA" id="ARBA00022777"/>
    </source>
</evidence>
<keyword evidence="3" id="KW-0723">Serine/threonine-protein kinase</keyword>
<feature type="region of interest" description="Disordered" evidence="10">
    <location>
        <begin position="325"/>
        <end position="388"/>
    </location>
</feature>
<dbReference type="Gene3D" id="1.10.510.10">
    <property type="entry name" value="Transferase(Phosphotransferase) domain 1"/>
    <property type="match status" value="1"/>
</dbReference>
<dbReference type="PROSITE" id="PS00108">
    <property type="entry name" value="PROTEIN_KINASE_ST"/>
    <property type="match status" value="1"/>
</dbReference>
<dbReference type="VEuPathDB" id="AmoebaDB:ACA1_038160"/>
<gene>
    <name evidence="12" type="ORF">ACA1_038160</name>
</gene>
<dbReference type="InterPro" id="IPR011009">
    <property type="entry name" value="Kinase-like_dom_sf"/>
</dbReference>
<evidence type="ECO:0000256" key="9">
    <source>
        <dbReference type="PROSITE-ProRule" id="PRU10141"/>
    </source>
</evidence>
<dbReference type="OMA" id="CELAMIE"/>
<dbReference type="OrthoDB" id="28397at2759"/>
<organism evidence="12 13">
    <name type="scientific">Acanthamoeba castellanii (strain ATCC 30010 / Neff)</name>
    <dbReference type="NCBI Taxonomy" id="1257118"/>
    <lineage>
        <taxon>Eukaryota</taxon>
        <taxon>Amoebozoa</taxon>
        <taxon>Discosea</taxon>
        <taxon>Longamoebia</taxon>
        <taxon>Centramoebida</taxon>
        <taxon>Acanthamoebidae</taxon>
        <taxon>Acanthamoeba</taxon>
    </lineage>
</organism>
<comment type="similarity">
    <text evidence="1">Belongs to the protein kinase superfamily. CMGC Ser/Thr protein kinase family. CDC2/CDKX subfamily.</text>
</comment>
<dbReference type="PROSITE" id="PS00107">
    <property type="entry name" value="PROTEIN_KINASE_ATP"/>
    <property type="match status" value="1"/>
</dbReference>
<dbReference type="SMR" id="L8GN38"/>
<dbReference type="Gene3D" id="3.30.200.20">
    <property type="entry name" value="Phosphorylase Kinase, domain 1"/>
    <property type="match status" value="1"/>
</dbReference>
<reference evidence="12 13" key="1">
    <citation type="journal article" date="2013" name="Genome Biol.">
        <title>Genome of Acanthamoeba castellanii highlights extensive lateral gene transfer and early evolution of tyrosine kinase signaling.</title>
        <authorList>
            <person name="Clarke M."/>
            <person name="Lohan A.J."/>
            <person name="Liu B."/>
            <person name="Lagkouvardos I."/>
            <person name="Roy S."/>
            <person name="Zafar N."/>
            <person name="Bertelli C."/>
            <person name="Schilde C."/>
            <person name="Kianianmomeni A."/>
            <person name="Burglin T.R."/>
            <person name="Frech C."/>
            <person name="Turcotte B."/>
            <person name="Kopec K.O."/>
            <person name="Synnott J.M."/>
            <person name="Choo C."/>
            <person name="Paponov I."/>
            <person name="Finkler A."/>
            <person name="Soon Heng Tan C."/>
            <person name="Hutchins A.P."/>
            <person name="Weinmeier T."/>
            <person name="Rattei T."/>
            <person name="Chu J.S."/>
            <person name="Gimenez G."/>
            <person name="Irimia M."/>
            <person name="Rigden D.J."/>
            <person name="Fitzpatrick D.A."/>
            <person name="Lorenzo-Morales J."/>
            <person name="Bateman A."/>
            <person name="Chiu C.H."/>
            <person name="Tang P."/>
            <person name="Hegemann P."/>
            <person name="Fromm H."/>
            <person name="Raoult D."/>
            <person name="Greub G."/>
            <person name="Miranda-Saavedra D."/>
            <person name="Chen N."/>
            <person name="Nash P."/>
            <person name="Ginger M.L."/>
            <person name="Horn M."/>
            <person name="Schaap P."/>
            <person name="Caler L."/>
            <person name="Loftus B."/>
        </authorList>
    </citation>
    <scope>NUCLEOTIDE SEQUENCE [LARGE SCALE GENOMIC DNA]</scope>
    <source>
        <strain evidence="12 13">Neff</strain>
    </source>
</reference>
<dbReference type="InterPro" id="IPR017441">
    <property type="entry name" value="Protein_kinase_ATP_BS"/>
</dbReference>
<accession>L8GN38</accession>
<feature type="domain" description="Protein kinase" evidence="11">
    <location>
        <begin position="20"/>
        <end position="302"/>
    </location>
</feature>
<dbReference type="Proteomes" id="UP000011083">
    <property type="component" value="Unassembled WGS sequence"/>
</dbReference>
<dbReference type="GO" id="GO:0005524">
    <property type="term" value="F:ATP binding"/>
    <property type="evidence" value="ECO:0007669"/>
    <property type="project" value="UniProtKB-UniRule"/>
</dbReference>
<dbReference type="SUPFAM" id="SSF56112">
    <property type="entry name" value="Protein kinase-like (PK-like)"/>
    <property type="match status" value="1"/>
</dbReference>
<dbReference type="GeneID" id="14914155"/>
<dbReference type="EC" id="2.7.11.23" evidence="2"/>
<dbReference type="CDD" id="cd07840">
    <property type="entry name" value="STKc_CDK9_like"/>
    <property type="match status" value="1"/>
</dbReference>
<dbReference type="GO" id="GO:0032968">
    <property type="term" value="P:positive regulation of transcription elongation by RNA polymerase II"/>
    <property type="evidence" value="ECO:0007669"/>
    <property type="project" value="TreeGrafter"/>
</dbReference>
<feature type="binding site" evidence="9">
    <location>
        <position position="49"/>
    </location>
    <ligand>
        <name>ATP</name>
        <dbReference type="ChEBI" id="CHEBI:30616"/>
    </ligand>
</feature>
<evidence type="ECO:0000256" key="1">
    <source>
        <dbReference type="ARBA" id="ARBA00006485"/>
    </source>
</evidence>
<dbReference type="GO" id="GO:0005634">
    <property type="term" value="C:nucleus"/>
    <property type="evidence" value="ECO:0007669"/>
    <property type="project" value="TreeGrafter"/>
</dbReference>
<proteinExistence type="inferred from homology"/>
<keyword evidence="4" id="KW-0808">Transferase</keyword>
<evidence type="ECO:0000313" key="13">
    <source>
        <dbReference type="Proteomes" id="UP000011083"/>
    </source>
</evidence>
<dbReference type="InterPro" id="IPR008271">
    <property type="entry name" value="Ser/Thr_kinase_AS"/>
</dbReference>
<dbReference type="PANTHER" id="PTHR24056">
    <property type="entry name" value="CELL DIVISION PROTEIN KINASE"/>
    <property type="match status" value="1"/>
</dbReference>
<evidence type="ECO:0000259" key="11">
    <source>
        <dbReference type="PROSITE" id="PS50011"/>
    </source>
</evidence>
<dbReference type="PANTHER" id="PTHR24056:SF546">
    <property type="entry name" value="CYCLIN-DEPENDENT KINASE 12"/>
    <property type="match status" value="1"/>
</dbReference>
<dbReference type="FunFam" id="1.10.510.10:FF:000415">
    <property type="entry name" value="CMGC/CDK/CRK7 protein kinase, variant"/>
    <property type="match status" value="1"/>
</dbReference>
<evidence type="ECO:0000256" key="5">
    <source>
        <dbReference type="ARBA" id="ARBA00022741"/>
    </source>
</evidence>
<comment type="catalytic activity">
    <reaction evidence="8">
        <text>[DNA-directed RNA polymerase] + ATP = phospho-[DNA-directed RNA polymerase] + ADP + H(+)</text>
        <dbReference type="Rhea" id="RHEA:10216"/>
        <dbReference type="Rhea" id="RHEA-COMP:11321"/>
        <dbReference type="Rhea" id="RHEA-COMP:11322"/>
        <dbReference type="ChEBI" id="CHEBI:15378"/>
        <dbReference type="ChEBI" id="CHEBI:30616"/>
        <dbReference type="ChEBI" id="CHEBI:43176"/>
        <dbReference type="ChEBI" id="CHEBI:68546"/>
        <dbReference type="ChEBI" id="CHEBI:456216"/>
        <dbReference type="EC" id="2.7.11.23"/>
    </reaction>
</comment>
<dbReference type="PROSITE" id="PS50011">
    <property type="entry name" value="PROTEIN_KINASE_DOM"/>
    <property type="match status" value="1"/>
</dbReference>
<dbReference type="SMART" id="SM00220">
    <property type="entry name" value="S_TKc"/>
    <property type="match status" value="1"/>
</dbReference>
<dbReference type="InterPro" id="IPR050108">
    <property type="entry name" value="CDK"/>
</dbReference>
<dbReference type="AlphaFoldDB" id="L8GN38"/>
<keyword evidence="7 9" id="KW-0067">ATP-binding</keyword>
<dbReference type="KEGG" id="acan:ACA1_038160"/>
<feature type="compositionally biased region" description="Basic and acidic residues" evidence="10">
    <location>
        <begin position="325"/>
        <end position="335"/>
    </location>
</feature>
<evidence type="ECO:0000256" key="3">
    <source>
        <dbReference type="ARBA" id="ARBA00022527"/>
    </source>
</evidence>
<feature type="region of interest" description="Disordered" evidence="10">
    <location>
        <begin position="468"/>
        <end position="583"/>
    </location>
</feature>
<sequence>MTIFKKPAVGLRQRLTFDDFHIIEQVGEGTYGRVFKARNKHTNKLTALKVVFPTEDDEGLPFTAVREIKYLQMLHDNPNVIKLEGTFFTKDGELVLAFEYMENDLSGLLSLKNLQFTPAQTKCLFKQVLEGLHQCHSAGIMHRDIKAANLLLNNGQLKLADFGLASNYARRRTFSTNVVTLWYRAPELLLGVNTYGPKVDIWSAGCLFIELLTRQSPFPGREEKHQLELIVRTCGTPDERNWPGVTKLEGYKLLQGLMGHKNRLSEVFGKFDPRALDLLSKMLALNPAQRPTASEALDHDYFWADPLPCKATELPHYPAMHEYEAKKTRQNERQPKRQKVSNYAPNPYPSHHHQGYPSGAPAPQSSRGDYAPPPHYPHPSYPSKPGQTLLWVLTGDPRLTERIPKPTGTPPLRAMAFSRRLPSLFPPPTRCGRPATQALVDSQAGMRLRGQWVRGHLSITVAPLLHRRPCSETANTPPRPATPAQLPPAGRSAEYSRVPREHRPPTSAAMAPSSLGGGGHHLGGPRHDMPPMASYNRPPAGAHRPHHHLHHHQQLHHPITDGHASAAAYSGVHRSHARATLSSVERMEVGVDTMGKRKREAAVPL</sequence>
<name>L8GN38_ACACF</name>
<dbReference type="STRING" id="1257118.L8GN38"/>
<dbReference type="InterPro" id="IPR000719">
    <property type="entry name" value="Prot_kinase_dom"/>
</dbReference>
<keyword evidence="13" id="KW-1185">Reference proteome</keyword>
<evidence type="ECO:0000256" key="7">
    <source>
        <dbReference type="ARBA" id="ARBA00022840"/>
    </source>
</evidence>
<protein>
    <recommendedName>
        <fullName evidence="2">[RNA-polymerase]-subunit kinase</fullName>
        <ecNumber evidence="2">2.7.11.23</ecNumber>
    </recommendedName>
</protein>
<feature type="compositionally biased region" description="Pro residues" evidence="10">
    <location>
        <begin position="371"/>
        <end position="382"/>
    </location>
</feature>